<dbReference type="PROSITE" id="PS50109">
    <property type="entry name" value="HIS_KIN"/>
    <property type="match status" value="1"/>
</dbReference>
<dbReference type="SMART" id="SM00388">
    <property type="entry name" value="HisKA"/>
    <property type="match status" value="1"/>
</dbReference>
<dbReference type="SUPFAM" id="SSF55874">
    <property type="entry name" value="ATPase domain of HSP90 chaperone/DNA topoisomerase II/histidine kinase"/>
    <property type="match status" value="1"/>
</dbReference>
<evidence type="ECO:0000313" key="9">
    <source>
        <dbReference type="EMBL" id="ATX81084.1"/>
    </source>
</evidence>
<evidence type="ECO:0000256" key="1">
    <source>
        <dbReference type="ARBA" id="ARBA00000085"/>
    </source>
</evidence>
<dbReference type="InterPro" id="IPR003594">
    <property type="entry name" value="HATPase_dom"/>
</dbReference>
<dbReference type="Gene3D" id="3.40.50.2300">
    <property type="match status" value="1"/>
</dbReference>
<sequence length="405" mass="45072">MAGLKEFNGVDGSPYNVLIVDDNPNNLFTLHSLLKRVKNIHVIEADSGEKALKIVIEQPVDLILMDVQMPGMDGFETAKHLKMTSRTREIPIVFITAVFKAEEFIKHGYEVGAIDYLTKPIDDNLLISRLSLYTNIIGRKRAEEGLLHAHQMLEKRVRERTRELTIAYNQLKEVDKLKSAFLSTMSSELHTPLNAIIGFASMLRHGMEGKLTDIQLDRVTRIEAAGQQLLELITEVFEVSLLESGSVKAKAESFSMIEIINEAVAKVKPAAERKGIRIYVKQNGDISIHSDREWLIKCLLNYLSNAVKYSTGGVITVCASEDGENIQVDVMDEGIGIKKEDQERVFLAFERLDTPLSTVAGGTGLGLYLTKLIIHNLLKGGHALESTFGKGSRFSFTIPKHLNVA</sequence>
<organism evidence="9 10">
    <name type="scientific">Mariprofundus ferrinatatus</name>
    <dbReference type="NCBI Taxonomy" id="1921087"/>
    <lineage>
        <taxon>Bacteria</taxon>
        <taxon>Pseudomonadati</taxon>
        <taxon>Pseudomonadota</taxon>
        <taxon>Candidatius Mariprofundia</taxon>
        <taxon>Mariprofundales</taxon>
        <taxon>Mariprofundaceae</taxon>
        <taxon>Mariprofundus</taxon>
    </lineage>
</organism>
<dbReference type="KEGG" id="mfn:Ga0123462_0206"/>
<dbReference type="InterPro" id="IPR003661">
    <property type="entry name" value="HisK_dim/P_dom"/>
</dbReference>
<evidence type="ECO:0000256" key="2">
    <source>
        <dbReference type="ARBA" id="ARBA00012438"/>
    </source>
</evidence>
<dbReference type="InterPro" id="IPR001789">
    <property type="entry name" value="Sig_transdc_resp-reg_receiver"/>
</dbReference>
<feature type="modified residue" description="4-aspartylphosphate" evidence="6">
    <location>
        <position position="66"/>
    </location>
</feature>
<dbReference type="InterPro" id="IPR011006">
    <property type="entry name" value="CheY-like_superfamily"/>
</dbReference>
<feature type="domain" description="Response regulatory" evidence="8">
    <location>
        <begin position="16"/>
        <end position="134"/>
    </location>
</feature>
<evidence type="ECO:0000256" key="4">
    <source>
        <dbReference type="ARBA" id="ARBA00022679"/>
    </source>
</evidence>
<evidence type="ECO:0000313" key="10">
    <source>
        <dbReference type="Proteomes" id="UP000231637"/>
    </source>
</evidence>
<protein>
    <recommendedName>
        <fullName evidence="2">histidine kinase</fullName>
        <ecNumber evidence="2">2.7.13.3</ecNumber>
    </recommendedName>
</protein>
<keyword evidence="3 6" id="KW-0597">Phosphoprotein</keyword>
<gene>
    <name evidence="9" type="ORF">Ga0123462_0206</name>
</gene>
<keyword evidence="5 9" id="KW-0418">Kinase</keyword>
<dbReference type="Pfam" id="PF02518">
    <property type="entry name" value="HATPase_c"/>
    <property type="match status" value="1"/>
</dbReference>
<evidence type="ECO:0000256" key="3">
    <source>
        <dbReference type="ARBA" id="ARBA00022553"/>
    </source>
</evidence>
<dbReference type="OrthoDB" id="9792869at2"/>
<dbReference type="CDD" id="cd00082">
    <property type="entry name" value="HisKA"/>
    <property type="match status" value="1"/>
</dbReference>
<dbReference type="SUPFAM" id="SSF52172">
    <property type="entry name" value="CheY-like"/>
    <property type="match status" value="1"/>
</dbReference>
<name>A0A2K8L829_9PROT</name>
<dbReference type="InterPro" id="IPR004358">
    <property type="entry name" value="Sig_transdc_His_kin-like_C"/>
</dbReference>
<dbReference type="Gene3D" id="1.10.287.130">
    <property type="match status" value="1"/>
</dbReference>
<evidence type="ECO:0000256" key="5">
    <source>
        <dbReference type="ARBA" id="ARBA00022777"/>
    </source>
</evidence>
<keyword evidence="4" id="KW-0808">Transferase</keyword>
<dbReference type="SMART" id="SM00448">
    <property type="entry name" value="REC"/>
    <property type="match status" value="1"/>
</dbReference>
<dbReference type="EC" id="2.7.13.3" evidence="2"/>
<dbReference type="PRINTS" id="PR00344">
    <property type="entry name" value="BCTRLSENSOR"/>
</dbReference>
<dbReference type="InterPro" id="IPR036890">
    <property type="entry name" value="HATPase_C_sf"/>
</dbReference>
<dbReference type="SUPFAM" id="SSF47384">
    <property type="entry name" value="Homodimeric domain of signal transducing histidine kinase"/>
    <property type="match status" value="1"/>
</dbReference>
<dbReference type="InterPro" id="IPR036097">
    <property type="entry name" value="HisK_dim/P_sf"/>
</dbReference>
<evidence type="ECO:0000256" key="6">
    <source>
        <dbReference type="PROSITE-ProRule" id="PRU00169"/>
    </source>
</evidence>
<dbReference type="GO" id="GO:0005886">
    <property type="term" value="C:plasma membrane"/>
    <property type="evidence" value="ECO:0007669"/>
    <property type="project" value="TreeGrafter"/>
</dbReference>
<dbReference type="AlphaFoldDB" id="A0A2K8L829"/>
<dbReference type="InterPro" id="IPR005467">
    <property type="entry name" value="His_kinase_dom"/>
</dbReference>
<dbReference type="SMART" id="SM00387">
    <property type="entry name" value="HATPase_c"/>
    <property type="match status" value="1"/>
</dbReference>
<dbReference type="EMBL" id="CP018800">
    <property type="protein sequence ID" value="ATX81084.1"/>
    <property type="molecule type" value="Genomic_DNA"/>
</dbReference>
<dbReference type="RefSeq" id="WP_100264601.1">
    <property type="nucleotide sequence ID" value="NZ_CP018800.1"/>
</dbReference>
<evidence type="ECO:0000259" key="8">
    <source>
        <dbReference type="PROSITE" id="PS50110"/>
    </source>
</evidence>
<dbReference type="Proteomes" id="UP000231637">
    <property type="component" value="Chromosome"/>
</dbReference>
<dbReference type="GO" id="GO:0009927">
    <property type="term" value="F:histidine phosphotransfer kinase activity"/>
    <property type="evidence" value="ECO:0007669"/>
    <property type="project" value="TreeGrafter"/>
</dbReference>
<dbReference type="PANTHER" id="PTHR43047">
    <property type="entry name" value="TWO-COMPONENT HISTIDINE PROTEIN KINASE"/>
    <property type="match status" value="1"/>
</dbReference>
<feature type="domain" description="Histidine kinase" evidence="7">
    <location>
        <begin position="184"/>
        <end position="402"/>
    </location>
</feature>
<dbReference type="PANTHER" id="PTHR43047:SF72">
    <property type="entry name" value="OSMOSENSING HISTIDINE PROTEIN KINASE SLN1"/>
    <property type="match status" value="1"/>
</dbReference>
<dbReference type="Pfam" id="PF00512">
    <property type="entry name" value="HisKA"/>
    <property type="match status" value="1"/>
</dbReference>
<dbReference type="PROSITE" id="PS50110">
    <property type="entry name" value="RESPONSE_REGULATORY"/>
    <property type="match status" value="1"/>
</dbReference>
<dbReference type="Gene3D" id="3.30.565.10">
    <property type="entry name" value="Histidine kinase-like ATPase, C-terminal domain"/>
    <property type="match status" value="1"/>
</dbReference>
<proteinExistence type="predicted"/>
<reference evidence="9 10" key="1">
    <citation type="submission" date="2016-12" db="EMBL/GenBank/DDBJ databases">
        <title>Isolation and genomic insights into novel planktonic Zetaproteobacteria from stratified waters of the Chesapeake Bay.</title>
        <authorList>
            <person name="McAllister S.M."/>
            <person name="Kato S."/>
            <person name="Chan C.S."/>
            <person name="Chiu B.K."/>
            <person name="Field E.K."/>
        </authorList>
    </citation>
    <scope>NUCLEOTIDE SEQUENCE [LARGE SCALE GENOMIC DNA]</scope>
    <source>
        <strain evidence="9 10">CP-8</strain>
    </source>
</reference>
<keyword evidence="10" id="KW-1185">Reference proteome</keyword>
<dbReference type="GO" id="GO:0000155">
    <property type="term" value="F:phosphorelay sensor kinase activity"/>
    <property type="evidence" value="ECO:0007669"/>
    <property type="project" value="InterPro"/>
</dbReference>
<comment type="catalytic activity">
    <reaction evidence="1">
        <text>ATP + protein L-histidine = ADP + protein N-phospho-L-histidine.</text>
        <dbReference type="EC" id="2.7.13.3"/>
    </reaction>
</comment>
<evidence type="ECO:0000259" key="7">
    <source>
        <dbReference type="PROSITE" id="PS50109"/>
    </source>
</evidence>
<dbReference type="Pfam" id="PF00072">
    <property type="entry name" value="Response_reg"/>
    <property type="match status" value="1"/>
</dbReference>
<accession>A0A2K8L829</accession>